<evidence type="ECO:0000259" key="11">
    <source>
        <dbReference type="Pfam" id="PF16916"/>
    </source>
</evidence>
<dbReference type="InterPro" id="IPR002524">
    <property type="entry name" value="Cation_efflux"/>
</dbReference>
<evidence type="ECO:0000256" key="3">
    <source>
        <dbReference type="ARBA" id="ARBA00022448"/>
    </source>
</evidence>
<evidence type="ECO:0000256" key="7">
    <source>
        <dbReference type="ARBA" id="ARBA00023136"/>
    </source>
</evidence>
<dbReference type="NCBIfam" id="TIGR01297">
    <property type="entry name" value="CDF"/>
    <property type="match status" value="1"/>
</dbReference>
<dbReference type="RefSeq" id="WP_124932509.1">
    <property type="nucleotide sequence ID" value="NZ_RQZC01000001.1"/>
</dbReference>
<feature type="domain" description="Cation efflux protein cytoplasmic" evidence="11">
    <location>
        <begin position="249"/>
        <end position="329"/>
    </location>
</feature>
<dbReference type="GO" id="GO:0005385">
    <property type="term" value="F:zinc ion transmembrane transporter activity"/>
    <property type="evidence" value="ECO:0007669"/>
    <property type="project" value="TreeGrafter"/>
</dbReference>
<dbReference type="InterPro" id="IPR027470">
    <property type="entry name" value="Cation_efflux_CTD"/>
</dbReference>
<dbReference type="OrthoDB" id="9809646at2"/>
<dbReference type="EMBL" id="RQZC01000001">
    <property type="protein sequence ID" value="RRD30589.1"/>
    <property type="molecule type" value="Genomic_DNA"/>
</dbReference>
<dbReference type="InterPro" id="IPR027469">
    <property type="entry name" value="Cation_efflux_TMD_sf"/>
</dbReference>
<comment type="similarity">
    <text evidence="2">Belongs to the cation diffusion facilitator (CDF) transporter (TC 2.A.4) family. SLC30A subfamily.</text>
</comment>
<gene>
    <name evidence="12" type="ORF">EII10_00200</name>
</gene>
<comment type="caution">
    <text evidence="12">The sequence shown here is derived from an EMBL/GenBank/DDBJ whole genome shotgun (WGS) entry which is preliminary data.</text>
</comment>
<feature type="region of interest" description="Disordered" evidence="8">
    <location>
        <begin position="1"/>
        <end position="50"/>
    </location>
</feature>
<dbReference type="SUPFAM" id="SSF160240">
    <property type="entry name" value="Cation efflux protein cytoplasmic domain-like"/>
    <property type="match status" value="1"/>
</dbReference>
<dbReference type="InterPro" id="IPR036837">
    <property type="entry name" value="Cation_efflux_CTD_sf"/>
</dbReference>
<accession>A0A3P1V8V3</accession>
<evidence type="ECO:0000256" key="4">
    <source>
        <dbReference type="ARBA" id="ARBA00022692"/>
    </source>
</evidence>
<evidence type="ECO:0000256" key="2">
    <source>
        <dbReference type="ARBA" id="ARBA00008873"/>
    </source>
</evidence>
<evidence type="ECO:0000256" key="5">
    <source>
        <dbReference type="ARBA" id="ARBA00022989"/>
    </source>
</evidence>
<reference evidence="12 13" key="1">
    <citation type="submission" date="2018-11" db="EMBL/GenBank/DDBJ databases">
        <title>Genomes From Bacteria Associated with the Canine Oral Cavity: a Test Case for Automated Genome-Based Taxonomic Assignment.</title>
        <authorList>
            <person name="Coil D.A."/>
            <person name="Jospin G."/>
            <person name="Darling A.E."/>
            <person name="Wallis C."/>
            <person name="Davis I.J."/>
            <person name="Harris S."/>
            <person name="Eisen J.A."/>
            <person name="Holcombe L.J."/>
            <person name="O'Flynn C."/>
        </authorList>
    </citation>
    <scope>NUCLEOTIDE SEQUENCE [LARGE SCALE GENOMIC DNA]</scope>
    <source>
        <strain evidence="12 13">OH5050</strain>
    </source>
</reference>
<feature type="compositionally biased region" description="Gly residues" evidence="8">
    <location>
        <begin position="39"/>
        <end position="50"/>
    </location>
</feature>
<dbReference type="AlphaFoldDB" id="A0A3P1V8V3"/>
<dbReference type="Pfam" id="PF16916">
    <property type="entry name" value="ZT_dimer"/>
    <property type="match status" value="1"/>
</dbReference>
<dbReference type="Gene3D" id="1.20.1510.10">
    <property type="entry name" value="Cation efflux protein transmembrane domain"/>
    <property type="match status" value="1"/>
</dbReference>
<dbReference type="SUPFAM" id="SSF161111">
    <property type="entry name" value="Cation efflux protein transmembrane domain-like"/>
    <property type="match status" value="1"/>
</dbReference>
<keyword evidence="6" id="KW-0406">Ion transport</keyword>
<protein>
    <submittedName>
        <fullName evidence="12">Cation transporter</fullName>
    </submittedName>
</protein>
<name>A0A3P1V8V3_9ACTO</name>
<evidence type="ECO:0000313" key="12">
    <source>
        <dbReference type="EMBL" id="RRD30589.1"/>
    </source>
</evidence>
<sequence length="340" mass="34710">MSASPCAPCPARPGGRATQCQGPAPAGATRRGPRDPHGGHGPHSHGGGGSPRRIGIALALTLSVMAAELVAAGLTGSLSLLADAGHMLTDSAGLVMALVAARLSTRPPTGRSTWGLRRAEVLGAAAQAGLLGAVGAIVAVRAVADLIDPPQVAPTGMLVMGAVGLAANAVGLLVLAPGRGSSLNARAAFLEVLNDALGSLGVIGAALVVMTTGWARADAVAALIIAALIAPRALMLLREAASVLMERAPEELDLTRVRAHMLSVEHVEEVHDLHAWTVASGLPVLTAHVVVRDECLRDGHASQILHALQDCVGEHFPVRVEHATFQIEPAGHRAHEHLPH</sequence>
<feature type="transmembrane region" description="Helical" evidence="9">
    <location>
        <begin position="188"/>
        <end position="213"/>
    </location>
</feature>
<evidence type="ECO:0000313" key="13">
    <source>
        <dbReference type="Proteomes" id="UP000271272"/>
    </source>
</evidence>
<dbReference type="InterPro" id="IPR050681">
    <property type="entry name" value="CDF/SLC30A"/>
</dbReference>
<organism evidence="12 13">
    <name type="scientific">Actinomyces bowdenii</name>
    <dbReference type="NCBI Taxonomy" id="131109"/>
    <lineage>
        <taxon>Bacteria</taxon>
        <taxon>Bacillati</taxon>
        <taxon>Actinomycetota</taxon>
        <taxon>Actinomycetes</taxon>
        <taxon>Actinomycetales</taxon>
        <taxon>Actinomycetaceae</taxon>
        <taxon>Actinomyces</taxon>
    </lineage>
</organism>
<evidence type="ECO:0000256" key="6">
    <source>
        <dbReference type="ARBA" id="ARBA00023065"/>
    </source>
</evidence>
<dbReference type="Proteomes" id="UP000271272">
    <property type="component" value="Unassembled WGS sequence"/>
</dbReference>
<dbReference type="GO" id="GO:0005886">
    <property type="term" value="C:plasma membrane"/>
    <property type="evidence" value="ECO:0007669"/>
    <property type="project" value="TreeGrafter"/>
</dbReference>
<feature type="transmembrane region" description="Helical" evidence="9">
    <location>
        <begin position="121"/>
        <end position="144"/>
    </location>
</feature>
<feature type="transmembrane region" description="Helical" evidence="9">
    <location>
        <begin position="156"/>
        <end position="176"/>
    </location>
</feature>
<feature type="transmembrane region" description="Helical" evidence="9">
    <location>
        <begin position="219"/>
        <end position="237"/>
    </location>
</feature>
<dbReference type="InterPro" id="IPR058533">
    <property type="entry name" value="Cation_efflux_TM"/>
</dbReference>
<dbReference type="PANTHER" id="PTHR11562">
    <property type="entry name" value="CATION EFFLUX PROTEIN/ ZINC TRANSPORTER"/>
    <property type="match status" value="1"/>
</dbReference>
<keyword evidence="13" id="KW-1185">Reference proteome</keyword>
<keyword evidence="5 9" id="KW-1133">Transmembrane helix</keyword>
<keyword evidence="4 9" id="KW-0812">Transmembrane</keyword>
<dbReference type="Pfam" id="PF01545">
    <property type="entry name" value="Cation_efflux"/>
    <property type="match status" value="1"/>
</dbReference>
<proteinExistence type="inferred from homology"/>
<feature type="domain" description="Cation efflux protein transmembrane" evidence="10">
    <location>
        <begin position="56"/>
        <end position="245"/>
    </location>
</feature>
<evidence type="ECO:0000256" key="8">
    <source>
        <dbReference type="SAM" id="MobiDB-lite"/>
    </source>
</evidence>
<keyword evidence="7 9" id="KW-0472">Membrane</keyword>
<evidence type="ECO:0000256" key="1">
    <source>
        <dbReference type="ARBA" id="ARBA00004141"/>
    </source>
</evidence>
<dbReference type="PANTHER" id="PTHR11562:SF17">
    <property type="entry name" value="RE54080P-RELATED"/>
    <property type="match status" value="1"/>
</dbReference>
<evidence type="ECO:0000256" key="9">
    <source>
        <dbReference type="SAM" id="Phobius"/>
    </source>
</evidence>
<evidence type="ECO:0000259" key="10">
    <source>
        <dbReference type="Pfam" id="PF01545"/>
    </source>
</evidence>
<comment type="subcellular location">
    <subcellularLocation>
        <location evidence="1">Membrane</location>
        <topology evidence="1">Multi-pass membrane protein</topology>
    </subcellularLocation>
</comment>
<keyword evidence="3" id="KW-0813">Transport</keyword>